<feature type="compositionally biased region" description="Basic and acidic residues" evidence="1">
    <location>
        <begin position="8"/>
        <end position="18"/>
    </location>
</feature>
<dbReference type="EMBL" id="RJMB01000008">
    <property type="protein sequence ID" value="RNL85022.1"/>
    <property type="molecule type" value="Genomic_DNA"/>
</dbReference>
<gene>
    <name evidence="2" type="ORF">EFW17_10065</name>
</gene>
<sequence length="66" mass="7059">MGAQVRGPETRVGARVEPGEFPGIDNGDAPEPAGSETDHVWMIEVGSSTPIWEWDVPGLTESTPRV</sequence>
<comment type="caution">
    <text evidence="2">The sequence shown here is derived from an EMBL/GenBank/DDBJ whole genome shotgun (WGS) entry which is preliminary data.</text>
</comment>
<dbReference type="RefSeq" id="WP_123201071.1">
    <property type="nucleotide sequence ID" value="NZ_RJMB01000008.1"/>
</dbReference>
<dbReference type="Proteomes" id="UP000269198">
    <property type="component" value="Unassembled WGS sequence"/>
</dbReference>
<feature type="region of interest" description="Disordered" evidence="1">
    <location>
        <begin position="1"/>
        <end position="37"/>
    </location>
</feature>
<reference evidence="2 3" key="1">
    <citation type="submission" date="2018-11" db="EMBL/GenBank/DDBJ databases">
        <title>The genome draft of YIM 96095.</title>
        <authorList>
            <person name="Tang S.-K."/>
            <person name="Chunyu W.-X."/>
            <person name="Feng Y.-Z."/>
        </authorList>
    </citation>
    <scope>NUCLEOTIDE SEQUENCE [LARGE SCALE GENOMIC DNA]</scope>
    <source>
        <strain evidence="2 3">YIM 96095</strain>
    </source>
</reference>
<protein>
    <submittedName>
        <fullName evidence="2">Uncharacterized protein</fullName>
    </submittedName>
</protein>
<evidence type="ECO:0000313" key="3">
    <source>
        <dbReference type="Proteomes" id="UP000269198"/>
    </source>
</evidence>
<name>A0A3N0EAY0_9ACTN</name>
<organism evidence="2 3">
    <name type="scientific">Halostreptopolyspora alba</name>
    <dbReference type="NCBI Taxonomy" id="2487137"/>
    <lineage>
        <taxon>Bacteria</taxon>
        <taxon>Bacillati</taxon>
        <taxon>Actinomycetota</taxon>
        <taxon>Actinomycetes</taxon>
        <taxon>Streptosporangiales</taxon>
        <taxon>Nocardiopsidaceae</taxon>
        <taxon>Halostreptopolyspora</taxon>
    </lineage>
</organism>
<proteinExistence type="predicted"/>
<evidence type="ECO:0000256" key="1">
    <source>
        <dbReference type="SAM" id="MobiDB-lite"/>
    </source>
</evidence>
<keyword evidence="3" id="KW-1185">Reference proteome</keyword>
<dbReference type="AlphaFoldDB" id="A0A3N0EAY0"/>
<evidence type="ECO:0000313" key="2">
    <source>
        <dbReference type="EMBL" id="RNL85022.1"/>
    </source>
</evidence>
<accession>A0A3N0EAY0</accession>